<organism evidence="2 3">
    <name type="scientific">Niastella koreensis</name>
    <dbReference type="NCBI Taxonomy" id="354356"/>
    <lineage>
        <taxon>Bacteria</taxon>
        <taxon>Pseudomonadati</taxon>
        <taxon>Bacteroidota</taxon>
        <taxon>Chitinophagia</taxon>
        <taxon>Chitinophagales</taxon>
        <taxon>Chitinophagaceae</taxon>
        <taxon>Niastella</taxon>
    </lineage>
</organism>
<comment type="caution">
    <text evidence="2">The sequence shown here is derived from an EMBL/GenBank/DDBJ whole genome shotgun (WGS) entry which is preliminary data.</text>
</comment>
<sequence length="173" mass="19056">MEMKRIILFAAIIISAVAVKAQAPLGFGAMNQPYFRHFGQVADSNYHQKKWFLSKYAGISAGYLFFNGGGGPFLSAPAGLQINRQLTNNVYAFAGVNVAPTIFNFNTPYNFNKTGSFMNNNRYGVSSSAYMGLMYINDERTFSISGSIGVSNYSGQSPFYRPAPPPAVRNYHQ</sequence>
<dbReference type="Proteomes" id="UP000192277">
    <property type="component" value="Unassembled WGS sequence"/>
</dbReference>
<accession>A0ABX3NZJ7</accession>
<evidence type="ECO:0008006" key="4">
    <source>
        <dbReference type="Google" id="ProtNLM"/>
    </source>
</evidence>
<keyword evidence="3" id="KW-1185">Reference proteome</keyword>
<keyword evidence="1" id="KW-0732">Signal</keyword>
<protein>
    <recommendedName>
        <fullName evidence="4">Outer membrane protein beta-barrel domain-containing protein</fullName>
    </recommendedName>
</protein>
<evidence type="ECO:0000313" key="2">
    <source>
        <dbReference type="EMBL" id="OQP50062.1"/>
    </source>
</evidence>
<gene>
    <name evidence="2" type="ORF">A4D02_26870</name>
</gene>
<feature type="chain" id="PRO_5046129440" description="Outer membrane protein beta-barrel domain-containing protein" evidence="1">
    <location>
        <begin position="24"/>
        <end position="173"/>
    </location>
</feature>
<evidence type="ECO:0000313" key="3">
    <source>
        <dbReference type="Proteomes" id="UP000192277"/>
    </source>
</evidence>
<name>A0ABX3NZJ7_9BACT</name>
<evidence type="ECO:0000256" key="1">
    <source>
        <dbReference type="SAM" id="SignalP"/>
    </source>
</evidence>
<dbReference type="EMBL" id="LWBO01000007">
    <property type="protein sequence ID" value="OQP50062.1"/>
    <property type="molecule type" value="Genomic_DNA"/>
</dbReference>
<feature type="signal peptide" evidence="1">
    <location>
        <begin position="1"/>
        <end position="23"/>
    </location>
</feature>
<proteinExistence type="predicted"/>
<reference evidence="2 3" key="1">
    <citation type="submission" date="2016-04" db="EMBL/GenBank/DDBJ databases">
        <authorList>
            <person name="Chen L."/>
            <person name="Zhuang W."/>
            <person name="Wang G."/>
        </authorList>
    </citation>
    <scope>NUCLEOTIDE SEQUENCE [LARGE SCALE GENOMIC DNA]</scope>
    <source>
        <strain evidence="3">GR20</strain>
    </source>
</reference>